<evidence type="ECO:0008006" key="7">
    <source>
        <dbReference type="Google" id="ProtNLM"/>
    </source>
</evidence>
<feature type="domain" description="Tyrosine specific protein phosphatases" evidence="4">
    <location>
        <begin position="124"/>
        <end position="182"/>
    </location>
</feature>
<proteinExistence type="predicted"/>
<dbReference type="InterPro" id="IPR000340">
    <property type="entry name" value="Dual-sp_phosphatase_cat-dom"/>
</dbReference>
<accession>A0AAY4AD03</accession>
<evidence type="ECO:0000259" key="3">
    <source>
        <dbReference type="PROSITE" id="PS50054"/>
    </source>
</evidence>
<protein>
    <recommendedName>
        <fullName evidence="7">Protein-tyrosine-phosphatase</fullName>
    </recommendedName>
</protein>
<keyword evidence="1" id="KW-0378">Hydrolase</keyword>
<dbReference type="PANTHER" id="PTHR46377:SF1">
    <property type="entry name" value="DUAL SPECIFICITY PROTEIN PHOSPHATASE 19"/>
    <property type="match status" value="1"/>
</dbReference>
<organism evidence="5 6">
    <name type="scientific">Denticeps clupeoides</name>
    <name type="common">denticle herring</name>
    <dbReference type="NCBI Taxonomy" id="299321"/>
    <lineage>
        <taxon>Eukaryota</taxon>
        <taxon>Metazoa</taxon>
        <taxon>Chordata</taxon>
        <taxon>Craniata</taxon>
        <taxon>Vertebrata</taxon>
        <taxon>Euteleostomi</taxon>
        <taxon>Actinopterygii</taxon>
        <taxon>Neopterygii</taxon>
        <taxon>Teleostei</taxon>
        <taxon>Clupei</taxon>
        <taxon>Clupeiformes</taxon>
        <taxon>Denticipitoidei</taxon>
        <taxon>Denticipitidae</taxon>
        <taxon>Denticeps</taxon>
    </lineage>
</organism>
<dbReference type="InterPro" id="IPR029021">
    <property type="entry name" value="Prot-tyrosine_phosphatase-like"/>
</dbReference>
<keyword evidence="6" id="KW-1185">Reference proteome</keyword>
<dbReference type="PANTHER" id="PTHR46377">
    <property type="entry name" value="DUAL SPECIFICITY PROTEIN PHOSPHATASE 19"/>
    <property type="match status" value="1"/>
</dbReference>
<gene>
    <name evidence="5" type="primary">dusp19b</name>
</gene>
<evidence type="ECO:0000259" key="4">
    <source>
        <dbReference type="PROSITE" id="PS50056"/>
    </source>
</evidence>
<feature type="domain" description="Tyrosine-protein phosphatase" evidence="3">
    <location>
        <begin position="62"/>
        <end position="199"/>
    </location>
</feature>
<reference evidence="5" key="2">
    <citation type="submission" date="2025-08" db="UniProtKB">
        <authorList>
            <consortium name="Ensembl"/>
        </authorList>
    </citation>
    <scope>IDENTIFICATION</scope>
</reference>
<dbReference type="RefSeq" id="XP_028842161.1">
    <property type="nucleotide sequence ID" value="XM_028986328.1"/>
</dbReference>
<dbReference type="SUPFAM" id="SSF52799">
    <property type="entry name" value="(Phosphotyrosine protein) phosphatases II"/>
    <property type="match status" value="1"/>
</dbReference>
<name>A0AAY4AD03_9TELE</name>
<dbReference type="InterPro" id="IPR000387">
    <property type="entry name" value="Tyr_Pase_dom"/>
</dbReference>
<dbReference type="PROSITE" id="PS50056">
    <property type="entry name" value="TYR_PHOSPHATASE_2"/>
    <property type="match status" value="1"/>
</dbReference>
<dbReference type="Proteomes" id="UP000694580">
    <property type="component" value="Chromosome 1"/>
</dbReference>
<dbReference type="Ensembl" id="ENSDCDT00010007152.1">
    <property type="protein sequence ID" value="ENSDCDP00010006918.1"/>
    <property type="gene ID" value="ENSDCDG00010002965.1"/>
</dbReference>
<dbReference type="Pfam" id="PF00782">
    <property type="entry name" value="DSPc"/>
    <property type="match status" value="1"/>
</dbReference>
<evidence type="ECO:0000256" key="2">
    <source>
        <dbReference type="ARBA" id="ARBA00022912"/>
    </source>
</evidence>
<dbReference type="AlphaFoldDB" id="A0AAY4AD03"/>
<dbReference type="Gene3D" id="3.90.190.10">
    <property type="entry name" value="Protein tyrosine phosphatase superfamily"/>
    <property type="match status" value="1"/>
</dbReference>
<sequence length="199" mass="22182">MDSLKRDIEGFSRSRLREQSTRVTTVAGRTLTETRRGGALRVTEERGAATCGFVRDLSPDLQVGPVRPFLLLASQDAAQDVDTLRRFQVSHILNVSYGVENAFPHLFLCRTVTVLDLPETDITSYFPECFEFIDQAREQGGTVLLHCNAGVSRSASVAVGYLMSRESLPFEEAFDAVKRARPCIQPNPGFLQQLKAYRP</sequence>
<evidence type="ECO:0000256" key="1">
    <source>
        <dbReference type="ARBA" id="ARBA00022801"/>
    </source>
</evidence>
<dbReference type="GO" id="GO:0005737">
    <property type="term" value="C:cytoplasm"/>
    <property type="evidence" value="ECO:0007669"/>
    <property type="project" value="TreeGrafter"/>
</dbReference>
<dbReference type="PROSITE" id="PS50054">
    <property type="entry name" value="TYR_PHOSPHATASE_DUAL"/>
    <property type="match status" value="1"/>
</dbReference>
<evidence type="ECO:0000313" key="6">
    <source>
        <dbReference type="Proteomes" id="UP000694580"/>
    </source>
</evidence>
<dbReference type="InterPro" id="IPR016130">
    <property type="entry name" value="Tyr_Pase_AS"/>
</dbReference>
<dbReference type="InterPro" id="IPR020422">
    <property type="entry name" value="TYR_PHOSPHATASE_DUAL_dom"/>
</dbReference>
<evidence type="ECO:0000313" key="5">
    <source>
        <dbReference type="Ensembl" id="ENSDCDP00010006918.1"/>
    </source>
</evidence>
<dbReference type="GO" id="GO:0008579">
    <property type="term" value="F:JUN kinase phosphatase activity"/>
    <property type="evidence" value="ECO:0007669"/>
    <property type="project" value="TreeGrafter"/>
</dbReference>
<dbReference type="GeneTree" id="ENSGT00940000156472"/>
<keyword evidence="2" id="KW-0904">Protein phosphatase</keyword>
<dbReference type="CDD" id="cd14523">
    <property type="entry name" value="DSP_DUSP19"/>
    <property type="match status" value="1"/>
</dbReference>
<dbReference type="PROSITE" id="PS00383">
    <property type="entry name" value="TYR_PHOSPHATASE_1"/>
    <property type="match status" value="1"/>
</dbReference>
<dbReference type="SMART" id="SM00195">
    <property type="entry name" value="DSPc"/>
    <property type="match status" value="1"/>
</dbReference>
<reference evidence="5" key="3">
    <citation type="submission" date="2025-09" db="UniProtKB">
        <authorList>
            <consortium name="Ensembl"/>
        </authorList>
    </citation>
    <scope>IDENTIFICATION</scope>
</reference>
<reference evidence="5 6" key="1">
    <citation type="submission" date="2020-06" db="EMBL/GenBank/DDBJ databases">
        <authorList>
            <consortium name="Wellcome Sanger Institute Data Sharing"/>
        </authorList>
    </citation>
    <scope>NUCLEOTIDE SEQUENCE [LARGE SCALE GENOMIC DNA]</scope>
</reference>
<dbReference type="GeneID" id="114794047"/>